<accession>A0A073B966</accession>
<evidence type="ECO:0000256" key="2">
    <source>
        <dbReference type="ARBA" id="ARBA00022448"/>
    </source>
</evidence>
<reference evidence="9 10" key="1">
    <citation type="submission" date="2014-06" db="EMBL/GenBank/DDBJ databases">
        <title>Saccharopolyspora rectivirgula DSM-43113 Genome sequencing.</title>
        <authorList>
            <person name="Barrera C."/>
            <person name="Millon L."/>
            <person name="Rognon B."/>
            <person name="Zaugg C."/>
            <person name="Monod M."/>
        </authorList>
    </citation>
    <scope>NUCLEOTIDE SEQUENCE [LARGE SCALE GENOMIC DNA]</scope>
    <source>
        <strain evidence="9 10">DSM 43113</strain>
    </source>
</reference>
<keyword evidence="6 7" id="KW-0472">Membrane</keyword>
<dbReference type="InterPro" id="IPR043429">
    <property type="entry name" value="ArtM/GltK/GlnP/TcyL/YhdX-like"/>
</dbReference>
<dbReference type="GO" id="GO:0043190">
    <property type="term" value="C:ATP-binding cassette (ABC) transporter complex"/>
    <property type="evidence" value="ECO:0007669"/>
    <property type="project" value="InterPro"/>
</dbReference>
<dbReference type="PANTHER" id="PTHR30614:SF21">
    <property type="entry name" value="AMINO ACID ABC TRANSPORTER PERMEASE"/>
    <property type="match status" value="1"/>
</dbReference>
<keyword evidence="4 7" id="KW-0812">Transmembrane</keyword>
<evidence type="ECO:0000256" key="7">
    <source>
        <dbReference type="RuleBase" id="RU363032"/>
    </source>
</evidence>
<dbReference type="Pfam" id="PF00528">
    <property type="entry name" value="BPD_transp_1"/>
    <property type="match status" value="1"/>
</dbReference>
<protein>
    <submittedName>
        <fullName evidence="9">Polar amino acid ABC transporter permease</fullName>
    </submittedName>
</protein>
<evidence type="ECO:0000256" key="1">
    <source>
        <dbReference type="ARBA" id="ARBA00004651"/>
    </source>
</evidence>
<dbReference type="EMBL" id="JNVU01000028">
    <property type="protein sequence ID" value="KEI44279.1"/>
    <property type="molecule type" value="Genomic_DNA"/>
</dbReference>
<feature type="transmembrane region" description="Helical" evidence="7">
    <location>
        <begin position="107"/>
        <end position="129"/>
    </location>
</feature>
<feature type="transmembrane region" description="Helical" evidence="7">
    <location>
        <begin position="243"/>
        <end position="264"/>
    </location>
</feature>
<keyword evidence="2 7" id="KW-0813">Transport</keyword>
<dbReference type="InterPro" id="IPR010065">
    <property type="entry name" value="AA_ABC_transptr_permease_3TM"/>
</dbReference>
<comment type="similarity">
    <text evidence="7">Belongs to the binding-protein-dependent transport system permease family.</text>
</comment>
<keyword evidence="3" id="KW-1003">Cell membrane</keyword>
<evidence type="ECO:0000256" key="3">
    <source>
        <dbReference type="ARBA" id="ARBA00022475"/>
    </source>
</evidence>
<dbReference type="Proteomes" id="UP000031419">
    <property type="component" value="Unassembled WGS sequence"/>
</dbReference>
<sequence length="290" mass="31623">MTNTVLYEAPGPRARRRSRIASALVSVALLGLLAWVLVRLAERGQLSADRWGPLINPADPTFSSLWRLLGQALGNTLVAAALAMVFSLVIGTLLAVSRVVSAPWYRWAIVGVVELLRGVPVVIAIFFAYRALPEFGIDLPTLWYLVIGLTAYNSVIIAEIMRAGILAVPKGQSEAAYAIGMRRHQVLGSILLPQAFRSMLPALISQLVVIVKDTSLGFIISYFELVRQAQVIVQNLFNPIQVYFTIAVIFILINYGLSKLAVYVENRLSRARRGEVAQPGDLQQAGAAGD</sequence>
<gene>
    <name evidence="9" type="ORF">GU90_11135</name>
</gene>
<evidence type="ECO:0000313" key="10">
    <source>
        <dbReference type="Proteomes" id="UP000031419"/>
    </source>
</evidence>
<evidence type="ECO:0000259" key="8">
    <source>
        <dbReference type="PROSITE" id="PS50928"/>
    </source>
</evidence>
<dbReference type="RefSeq" id="WP_029719611.1">
    <property type="nucleotide sequence ID" value="NZ_JAJUIW010000008.1"/>
</dbReference>
<feature type="transmembrane region" description="Helical" evidence="7">
    <location>
        <begin position="20"/>
        <end position="38"/>
    </location>
</feature>
<dbReference type="InterPro" id="IPR035906">
    <property type="entry name" value="MetI-like_sf"/>
</dbReference>
<keyword evidence="10" id="KW-1185">Reference proteome</keyword>
<dbReference type="AlphaFoldDB" id="A0A073B966"/>
<dbReference type="SUPFAM" id="SSF161098">
    <property type="entry name" value="MetI-like"/>
    <property type="match status" value="1"/>
</dbReference>
<dbReference type="NCBIfam" id="TIGR01726">
    <property type="entry name" value="HEQRo_perm_3TM"/>
    <property type="match status" value="1"/>
</dbReference>
<dbReference type="Gene3D" id="1.10.3720.10">
    <property type="entry name" value="MetI-like"/>
    <property type="match status" value="1"/>
</dbReference>
<dbReference type="OrthoDB" id="4543034at2"/>
<feature type="domain" description="ABC transmembrane type-1" evidence="8">
    <location>
        <begin position="73"/>
        <end position="261"/>
    </location>
</feature>
<evidence type="ECO:0000256" key="6">
    <source>
        <dbReference type="ARBA" id="ARBA00023136"/>
    </source>
</evidence>
<name>A0A073B966_9PSEU</name>
<evidence type="ECO:0000313" key="9">
    <source>
        <dbReference type="EMBL" id="KEI44279.1"/>
    </source>
</evidence>
<dbReference type="GO" id="GO:0022857">
    <property type="term" value="F:transmembrane transporter activity"/>
    <property type="evidence" value="ECO:0007669"/>
    <property type="project" value="InterPro"/>
</dbReference>
<dbReference type="GO" id="GO:0006865">
    <property type="term" value="P:amino acid transport"/>
    <property type="evidence" value="ECO:0007669"/>
    <property type="project" value="TreeGrafter"/>
</dbReference>
<dbReference type="PROSITE" id="PS50928">
    <property type="entry name" value="ABC_TM1"/>
    <property type="match status" value="1"/>
</dbReference>
<dbReference type="PANTHER" id="PTHR30614">
    <property type="entry name" value="MEMBRANE COMPONENT OF AMINO ACID ABC TRANSPORTER"/>
    <property type="match status" value="1"/>
</dbReference>
<proteinExistence type="inferred from homology"/>
<feature type="transmembrane region" description="Helical" evidence="7">
    <location>
        <begin position="141"/>
        <end position="161"/>
    </location>
</feature>
<dbReference type="STRING" id="28042.GU90_11135"/>
<comment type="caution">
    <text evidence="9">The sequence shown here is derived from an EMBL/GenBank/DDBJ whole genome shotgun (WGS) entry which is preliminary data.</text>
</comment>
<dbReference type="eggNOG" id="COG0765">
    <property type="taxonomic scope" value="Bacteria"/>
</dbReference>
<evidence type="ECO:0000256" key="5">
    <source>
        <dbReference type="ARBA" id="ARBA00022989"/>
    </source>
</evidence>
<comment type="subcellular location">
    <subcellularLocation>
        <location evidence="1 7">Cell membrane</location>
        <topology evidence="1 7">Multi-pass membrane protein</topology>
    </subcellularLocation>
</comment>
<keyword evidence="5 7" id="KW-1133">Transmembrane helix</keyword>
<organism evidence="9 10">
    <name type="scientific">Saccharopolyspora rectivirgula</name>
    <dbReference type="NCBI Taxonomy" id="28042"/>
    <lineage>
        <taxon>Bacteria</taxon>
        <taxon>Bacillati</taxon>
        <taxon>Actinomycetota</taxon>
        <taxon>Actinomycetes</taxon>
        <taxon>Pseudonocardiales</taxon>
        <taxon>Pseudonocardiaceae</taxon>
        <taxon>Saccharopolyspora</taxon>
    </lineage>
</organism>
<feature type="transmembrane region" description="Helical" evidence="7">
    <location>
        <begin position="72"/>
        <end position="95"/>
    </location>
</feature>
<dbReference type="CDD" id="cd06261">
    <property type="entry name" value="TM_PBP2"/>
    <property type="match status" value="1"/>
</dbReference>
<dbReference type="InterPro" id="IPR000515">
    <property type="entry name" value="MetI-like"/>
</dbReference>
<evidence type="ECO:0000256" key="4">
    <source>
        <dbReference type="ARBA" id="ARBA00022692"/>
    </source>
</evidence>